<evidence type="ECO:0000313" key="4">
    <source>
        <dbReference type="Proteomes" id="UP000314986"/>
    </source>
</evidence>
<dbReference type="InterPro" id="IPR014044">
    <property type="entry name" value="CAP_dom"/>
</dbReference>
<dbReference type="SUPFAM" id="SSF55797">
    <property type="entry name" value="PR-1-like"/>
    <property type="match status" value="1"/>
</dbReference>
<accession>A0A4W3GXC1</accession>
<dbReference type="AlphaFoldDB" id="A0A4W3GXC1"/>
<dbReference type="Ensembl" id="ENSCMIT00000002639.1">
    <property type="protein sequence ID" value="ENSCMIP00000002549.1"/>
    <property type="gene ID" value="ENSCMIG00000001514.1"/>
</dbReference>
<dbReference type="InterPro" id="IPR002413">
    <property type="entry name" value="V5_allergen-like"/>
</dbReference>
<dbReference type="GeneTree" id="ENSGT00950000185014"/>
<feature type="domain" description="SCP" evidence="2">
    <location>
        <begin position="17"/>
        <end position="157"/>
    </location>
</feature>
<dbReference type="PRINTS" id="PR00837">
    <property type="entry name" value="V5TPXLIKE"/>
</dbReference>
<reference evidence="3" key="5">
    <citation type="submission" date="2025-09" db="UniProtKB">
        <authorList>
            <consortium name="Ensembl"/>
        </authorList>
    </citation>
    <scope>IDENTIFICATION</scope>
</reference>
<reference evidence="4" key="3">
    <citation type="journal article" date="2014" name="Nature">
        <title>Elephant shark genome provides unique insights into gnathostome evolution.</title>
        <authorList>
            <consortium name="International Elephant Shark Genome Sequencing Consortium"/>
            <person name="Venkatesh B."/>
            <person name="Lee A.P."/>
            <person name="Ravi V."/>
            <person name="Maurya A.K."/>
            <person name="Lian M.M."/>
            <person name="Swann J.B."/>
            <person name="Ohta Y."/>
            <person name="Flajnik M.F."/>
            <person name="Sutoh Y."/>
            <person name="Kasahara M."/>
            <person name="Hoon S."/>
            <person name="Gangu V."/>
            <person name="Roy S.W."/>
            <person name="Irimia M."/>
            <person name="Korzh V."/>
            <person name="Kondrychyn I."/>
            <person name="Lim Z.W."/>
            <person name="Tay B.H."/>
            <person name="Tohari S."/>
            <person name="Kong K.W."/>
            <person name="Ho S."/>
            <person name="Lorente-Galdos B."/>
            <person name="Quilez J."/>
            <person name="Marques-Bonet T."/>
            <person name="Raney B.J."/>
            <person name="Ingham P.W."/>
            <person name="Tay A."/>
            <person name="Hillier L.W."/>
            <person name="Minx P."/>
            <person name="Boehm T."/>
            <person name="Wilson R.K."/>
            <person name="Brenner S."/>
            <person name="Warren W.C."/>
        </authorList>
    </citation>
    <scope>NUCLEOTIDE SEQUENCE [LARGE SCALE GENOMIC DNA]</scope>
</reference>
<dbReference type="OMA" id="WAREANY"/>
<dbReference type="PANTHER" id="PTHR10334">
    <property type="entry name" value="CYSTEINE-RICH SECRETORY PROTEIN-RELATED"/>
    <property type="match status" value="1"/>
</dbReference>
<dbReference type="GO" id="GO:0005576">
    <property type="term" value="C:extracellular region"/>
    <property type="evidence" value="ECO:0007669"/>
    <property type="project" value="InterPro"/>
</dbReference>
<dbReference type="InterPro" id="IPR001283">
    <property type="entry name" value="CRISP-related"/>
</dbReference>
<keyword evidence="4" id="KW-1185">Reference proteome</keyword>
<dbReference type="Pfam" id="PF00188">
    <property type="entry name" value="CAP"/>
    <property type="match status" value="1"/>
</dbReference>
<dbReference type="PROSITE" id="PS01009">
    <property type="entry name" value="CRISP_1"/>
    <property type="match status" value="1"/>
</dbReference>
<evidence type="ECO:0000256" key="1">
    <source>
        <dbReference type="ARBA" id="ARBA00009923"/>
    </source>
</evidence>
<dbReference type="PRINTS" id="PR00838">
    <property type="entry name" value="V5ALLERGEN"/>
</dbReference>
<reference evidence="4" key="1">
    <citation type="journal article" date="2006" name="Science">
        <title>Ancient noncoding elements conserved in the human genome.</title>
        <authorList>
            <person name="Venkatesh B."/>
            <person name="Kirkness E.F."/>
            <person name="Loh Y.H."/>
            <person name="Halpern A.L."/>
            <person name="Lee A.P."/>
            <person name="Johnson J."/>
            <person name="Dandona N."/>
            <person name="Viswanathan L.D."/>
            <person name="Tay A."/>
            <person name="Venter J.C."/>
            <person name="Strausberg R.L."/>
            <person name="Brenner S."/>
        </authorList>
    </citation>
    <scope>NUCLEOTIDE SEQUENCE [LARGE SCALE GENOMIC DNA]</scope>
</reference>
<dbReference type="SMART" id="SM00198">
    <property type="entry name" value="SCP"/>
    <property type="match status" value="1"/>
</dbReference>
<dbReference type="PROSITE" id="PS01010">
    <property type="entry name" value="CRISP_2"/>
    <property type="match status" value="1"/>
</dbReference>
<dbReference type="InterPro" id="IPR035940">
    <property type="entry name" value="CAP_sf"/>
</dbReference>
<comment type="similarity">
    <text evidence="1">Belongs to the CRISP family.</text>
</comment>
<organism evidence="3 4">
    <name type="scientific">Callorhinchus milii</name>
    <name type="common">Ghost shark</name>
    <dbReference type="NCBI Taxonomy" id="7868"/>
    <lineage>
        <taxon>Eukaryota</taxon>
        <taxon>Metazoa</taxon>
        <taxon>Chordata</taxon>
        <taxon>Craniata</taxon>
        <taxon>Vertebrata</taxon>
        <taxon>Chondrichthyes</taxon>
        <taxon>Holocephali</taxon>
        <taxon>Chimaeriformes</taxon>
        <taxon>Callorhinchidae</taxon>
        <taxon>Callorhinchus</taxon>
    </lineage>
</organism>
<dbReference type="Proteomes" id="UP000314986">
    <property type="component" value="Unassembled WGS sequence"/>
</dbReference>
<evidence type="ECO:0000313" key="3">
    <source>
        <dbReference type="Ensembl" id="ENSCMIP00000002549.1"/>
    </source>
</evidence>
<evidence type="ECO:0000259" key="2">
    <source>
        <dbReference type="SMART" id="SM00198"/>
    </source>
</evidence>
<reference evidence="3" key="4">
    <citation type="submission" date="2025-08" db="UniProtKB">
        <authorList>
            <consortium name="Ensembl"/>
        </authorList>
    </citation>
    <scope>IDENTIFICATION</scope>
</reference>
<dbReference type="Gene3D" id="3.40.33.10">
    <property type="entry name" value="CAP"/>
    <property type="match status" value="1"/>
</dbReference>
<sequence>MQGQNKMVINSFNSTDDQKNVYIKRRKQAKRKQLKIRDWQSSSWDVNLERIAKEYAPKCVWVHNSGRGRTGENLYATTEKLNVEEGVRAWAREANYYTYESMTCEKGKMCGHYTQVIWATTDKVGCADQFCETVKGLPYKKLSFLVCNYLPPGNILYHKPYNKGTPCSECPDGFTCHRNLCSEYPFVQHLVLFEYCCVPYVLRIILKMF</sequence>
<dbReference type="InParanoid" id="A0A4W3GXC1"/>
<protein>
    <recommendedName>
        <fullName evidence="2">SCP domain-containing protein</fullName>
    </recommendedName>
</protein>
<name>A0A4W3GXC1_CALMI</name>
<proteinExistence type="inferred from homology"/>
<dbReference type="InterPro" id="IPR018244">
    <property type="entry name" value="Allrgn_V5/Tpx1_CS"/>
</dbReference>
<reference evidence="4" key="2">
    <citation type="journal article" date="2007" name="PLoS Biol.">
        <title>Survey sequencing and comparative analysis of the elephant shark (Callorhinchus milii) genome.</title>
        <authorList>
            <person name="Venkatesh B."/>
            <person name="Kirkness E.F."/>
            <person name="Loh Y.H."/>
            <person name="Halpern A.L."/>
            <person name="Lee A.P."/>
            <person name="Johnson J."/>
            <person name="Dandona N."/>
            <person name="Viswanathan L.D."/>
            <person name="Tay A."/>
            <person name="Venter J.C."/>
            <person name="Strausberg R.L."/>
            <person name="Brenner S."/>
        </authorList>
    </citation>
    <scope>NUCLEOTIDE SEQUENCE [LARGE SCALE GENOMIC DNA]</scope>
</reference>